<dbReference type="EMBL" id="UINC01122725">
    <property type="protein sequence ID" value="SVC98712.1"/>
    <property type="molecule type" value="Genomic_DNA"/>
</dbReference>
<keyword evidence="6 7" id="KW-0472">Membrane</keyword>
<evidence type="ECO:0000256" key="5">
    <source>
        <dbReference type="ARBA" id="ARBA00022989"/>
    </source>
</evidence>
<dbReference type="PANTHER" id="PTHR33362:SF5">
    <property type="entry name" value="C4-DICARBOXYLATE TRAP TRANSPORTER LARGE PERMEASE PROTEIN DCTM"/>
    <property type="match status" value="1"/>
</dbReference>
<dbReference type="GO" id="GO:0022857">
    <property type="term" value="F:transmembrane transporter activity"/>
    <property type="evidence" value="ECO:0007669"/>
    <property type="project" value="TreeGrafter"/>
</dbReference>
<feature type="transmembrane region" description="Helical" evidence="7">
    <location>
        <begin position="183"/>
        <end position="204"/>
    </location>
</feature>
<reference evidence="9" key="1">
    <citation type="submission" date="2018-05" db="EMBL/GenBank/DDBJ databases">
        <authorList>
            <person name="Lanie J.A."/>
            <person name="Ng W.-L."/>
            <person name="Kazmierczak K.M."/>
            <person name="Andrzejewski T.M."/>
            <person name="Davidsen T.M."/>
            <person name="Wayne K.J."/>
            <person name="Tettelin H."/>
            <person name="Glass J.I."/>
            <person name="Rusch D."/>
            <person name="Podicherti R."/>
            <person name="Tsui H.-C.T."/>
            <person name="Winkler M.E."/>
        </authorList>
    </citation>
    <scope>NUCLEOTIDE SEQUENCE</scope>
</reference>
<name>A0A382RN71_9ZZZZ</name>
<evidence type="ECO:0000256" key="6">
    <source>
        <dbReference type="ARBA" id="ARBA00023136"/>
    </source>
</evidence>
<feature type="transmembrane region" description="Helical" evidence="7">
    <location>
        <begin position="148"/>
        <end position="171"/>
    </location>
</feature>
<evidence type="ECO:0000259" key="8">
    <source>
        <dbReference type="Pfam" id="PF06808"/>
    </source>
</evidence>
<comment type="subcellular location">
    <subcellularLocation>
        <location evidence="1">Cell inner membrane</location>
        <topology evidence="1">Multi-pass membrane protein</topology>
    </subcellularLocation>
</comment>
<dbReference type="PANTHER" id="PTHR33362">
    <property type="entry name" value="SIALIC ACID TRAP TRANSPORTER PERMEASE PROTEIN SIAT-RELATED"/>
    <property type="match status" value="1"/>
</dbReference>
<feature type="transmembrane region" description="Helical" evidence="7">
    <location>
        <begin position="98"/>
        <end position="127"/>
    </location>
</feature>
<evidence type="ECO:0000256" key="7">
    <source>
        <dbReference type="SAM" id="Phobius"/>
    </source>
</evidence>
<evidence type="ECO:0000256" key="4">
    <source>
        <dbReference type="ARBA" id="ARBA00022692"/>
    </source>
</evidence>
<feature type="transmembrane region" description="Helical" evidence="7">
    <location>
        <begin position="56"/>
        <end position="78"/>
    </location>
</feature>
<evidence type="ECO:0000256" key="2">
    <source>
        <dbReference type="ARBA" id="ARBA00022475"/>
    </source>
</evidence>
<evidence type="ECO:0000256" key="3">
    <source>
        <dbReference type="ARBA" id="ARBA00022519"/>
    </source>
</evidence>
<feature type="non-terminal residue" evidence="9">
    <location>
        <position position="227"/>
    </location>
</feature>
<keyword evidence="5 7" id="KW-1133">Transmembrane helix</keyword>
<gene>
    <name evidence="9" type="ORF">METZ01_LOCUS351566</name>
</gene>
<evidence type="ECO:0000256" key="1">
    <source>
        <dbReference type="ARBA" id="ARBA00004429"/>
    </source>
</evidence>
<feature type="transmembrane region" description="Helical" evidence="7">
    <location>
        <begin position="12"/>
        <end position="36"/>
    </location>
</feature>
<dbReference type="InterPro" id="IPR010656">
    <property type="entry name" value="DctM"/>
</dbReference>
<accession>A0A382RN71</accession>
<evidence type="ECO:0000313" key="9">
    <source>
        <dbReference type="EMBL" id="SVC98712.1"/>
    </source>
</evidence>
<keyword evidence="2" id="KW-1003">Cell membrane</keyword>
<organism evidence="9">
    <name type="scientific">marine metagenome</name>
    <dbReference type="NCBI Taxonomy" id="408172"/>
    <lineage>
        <taxon>unclassified sequences</taxon>
        <taxon>metagenomes</taxon>
        <taxon>ecological metagenomes</taxon>
    </lineage>
</organism>
<dbReference type="InterPro" id="IPR004681">
    <property type="entry name" value="TRAP_DctM"/>
</dbReference>
<protein>
    <recommendedName>
        <fullName evidence="8">TRAP C4-dicarboxylate transport system permease DctM subunit domain-containing protein</fullName>
    </recommendedName>
</protein>
<dbReference type="GO" id="GO:0005886">
    <property type="term" value="C:plasma membrane"/>
    <property type="evidence" value="ECO:0007669"/>
    <property type="project" value="UniProtKB-SubCell"/>
</dbReference>
<dbReference type="Pfam" id="PF06808">
    <property type="entry name" value="DctM"/>
    <property type="match status" value="1"/>
</dbReference>
<feature type="domain" description="TRAP C4-dicarboxylate transport system permease DctM subunit" evidence="8">
    <location>
        <begin position="14"/>
        <end position="225"/>
    </location>
</feature>
<keyword evidence="4 7" id="KW-0812">Transmembrane</keyword>
<proteinExistence type="predicted"/>
<keyword evidence="3" id="KW-0997">Cell inner membrane</keyword>
<dbReference type="AlphaFoldDB" id="A0A382RN71"/>
<sequence length="227" mass="23537">MFDLSGLEYGVIGFVVLMVLLAFRIPIGVAMLLVGLAGYTEIAGKTALLSYLKTEVYYRFSTFDLSVAPLFILMGQLASKAGLSQALFTAANRCLGHFRGGVAMASVGACAGFGAISGSSLATAAIMGQAALPELKRFKYSGSLATGCLAAGGTLGILIPPSLILIIYAVMVEANIATLFQAALLPGILAAAGYMLVIAIVVRINPESGPAAPKASRKERWKSILDI</sequence>